<dbReference type="PANTHER" id="PTHR42946">
    <property type="entry name" value="PHOSPHOHEXOSE MUTASE"/>
    <property type="match status" value="1"/>
</dbReference>
<dbReference type="Pfam" id="PF00408">
    <property type="entry name" value="PGM_PMM_IV"/>
    <property type="match status" value="1"/>
</dbReference>
<comment type="cofactor">
    <cofactor evidence="7">
        <name>Mg(2+)</name>
        <dbReference type="ChEBI" id="CHEBI:18420"/>
    </cofactor>
    <text evidence="7">Binds 1 Mg(2+) ion per subunit.</text>
</comment>
<dbReference type="PROSITE" id="PS00710">
    <property type="entry name" value="PGM_PMM"/>
    <property type="match status" value="1"/>
</dbReference>
<evidence type="ECO:0000259" key="10">
    <source>
        <dbReference type="Pfam" id="PF00408"/>
    </source>
</evidence>
<feature type="binding site" evidence="7">
    <location>
        <position position="239"/>
    </location>
    <ligand>
        <name>Mg(2+)</name>
        <dbReference type="ChEBI" id="CHEBI:18420"/>
    </ligand>
</feature>
<keyword evidence="3 7" id="KW-0479">Metal-binding</keyword>
<comment type="function">
    <text evidence="7 9">Catalyzes the conversion of glucosamine-6-phosphate to glucosamine-1-phosphate.</text>
</comment>
<dbReference type="EMBL" id="CP001682">
    <property type="protein sequence ID" value="ACU94107.1"/>
    <property type="molecule type" value="Genomic_DNA"/>
</dbReference>
<sequence>MGKLFGTDGARGVANSELTCEAAFRLGQAAVHFLGSVITVGKDTRRSGDMLESSLAAGIMSAGGTVQALGVIPTPAVALLARTMQADGGIVISASHNPPEYNGIKFFDGNGYKLPVTTEEAIEEYVFAGGLSVSERPTGAAVGNIVLVNNAREVYINHAIEAVRSQGIDLSHWKIALDCAHGASSVTSPEALRRLGAEVVVINDNYNGYDINVDCGSTHLEPLKELVAATGADIGIAHDGDADRVLFVDAAGNEIDGDMVEAACALDMKEQGRLAGNTVVSTVMCNLGFVRAMEAHGIAVKQTAVGDRHVLECMRDADYRIGGEQSGHTIFLEYNSTGDGLMTACQFLVCCERAGKTPAQAAAVMTRYPQELINVRVSNKDAISSNEAIRAAITSAEQEMGDAGRVLVRASGTEPLIRVMVEAADEAQARLHCEAIATVVQSEIGCE</sequence>
<dbReference type="Gene3D" id="3.40.120.10">
    <property type="entry name" value="Alpha-D-Glucose-1,6-Bisphosphate, subunit A, domain 3"/>
    <property type="match status" value="3"/>
</dbReference>
<proteinExistence type="inferred from homology"/>
<evidence type="ECO:0000256" key="6">
    <source>
        <dbReference type="ARBA" id="ARBA00050364"/>
    </source>
</evidence>
<evidence type="ECO:0000313" key="14">
    <source>
        <dbReference type="EMBL" id="ACU94107.1"/>
    </source>
</evidence>
<dbReference type="InterPro" id="IPR006352">
    <property type="entry name" value="GlmM_bact"/>
</dbReference>
<evidence type="ECO:0000256" key="9">
    <source>
        <dbReference type="RuleBase" id="RU004327"/>
    </source>
</evidence>
<dbReference type="GO" id="GO:0008966">
    <property type="term" value="F:phosphoglucosamine mutase activity"/>
    <property type="evidence" value="ECO:0007669"/>
    <property type="project" value="UniProtKB-UniRule"/>
</dbReference>
<organism evidence="14 15">
    <name type="scientific">Cryptobacterium curtum (strain ATCC 700683 / DSM 15641 / CCUG 43107 / 12-3)</name>
    <dbReference type="NCBI Taxonomy" id="469378"/>
    <lineage>
        <taxon>Bacteria</taxon>
        <taxon>Bacillati</taxon>
        <taxon>Actinomycetota</taxon>
        <taxon>Coriobacteriia</taxon>
        <taxon>Eggerthellales</taxon>
        <taxon>Eggerthellaceae</taxon>
        <taxon>Cryptobacterium</taxon>
    </lineage>
</organism>
<dbReference type="RefSeq" id="WP_012802795.1">
    <property type="nucleotide sequence ID" value="NC_013170.1"/>
</dbReference>
<dbReference type="Gene3D" id="3.30.310.50">
    <property type="entry name" value="Alpha-D-phosphohexomutase, C-terminal domain"/>
    <property type="match status" value="1"/>
</dbReference>
<dbReference type="InterPro" id="IPR005841">
    <property type="entry name" value="Alpha-D-phosphohexomutase_SF"/>
</dbReference>
<comment type="catalytic activity">
    <reaction evidence="6 7 9">
        <text>alpha-D-glucosamine 1-phosphate = D-glucosamine 6-phosphate</text>
        <dbReference type="Rhea" id="RHEA:23424"/>
        <dbReference type="ChEBI" id="CHEBI:58516"/>
        <dbReference type="ChEBI" id="CHEBI:58725"/>
        <dbReference type="EC" id="5.4.2.10"/>
    </reaction>
</comment>
<evidence type="ECO:0000256" key="1">
    <source>
        <dbReference type="ARBA" id="ARBA00010231"/>
    </source>
</evidence>
<dbReference type="InterPro" id="IPR005846">
    <property type="entry name" value="A-D-PHexomutase_a/b/a-III"/>
</dbReference>
<dbReference type="InterPro" id="IPR005845">
    <property type="entry name" value="A-D-PHexomutase_a/b/a-II"/>
</dbReference>
<dbReference type="OrthoDB" id="9803322at2"/>
<evidence type="ECO:0000259" key="12">
    <source>
        <dbReference type="Pfam" id="PF02879"/>
    </source>
</evidence>
<dbReference type="Pfam" id="PF02879">
    <property type="entry name" value="PGM_PMM_II"/>
    <property type="match status" value="1"/>
</dbReference>
<comment type="PTM">
    <text evidence="7">Activated by phosphorylation.</text>
</comment>
<dbReference type="FunFam" id="3.40.120.10:FF:000003">
    <property type="entry name" value="Phosphoglucosamine mutase"/>
    <property type="match status" value="1"/>
</dbReference>
<dbReference type="PANTHER" id="PTHR42946:SF1">
    <property type="entry name" value="PHOSPHOGLUCOMUTASE (ALPHA-D-GLUCOSE-1,6-BISPHOSPHATE-DEPENDENT)"/>
    <property type="match status" value="1"/>
</dbReference>
<evidence type="ECO:0000313" key="15">
    <source>
        <dbReference type="Proteomes" id="UP000000954"/>
    </source>
</evidence>
<feature type="binding site" evidence="7">
    <location>
        <position position="243"/>
    </location>
    <ligand>
        <name>Mg(2+)</name>
        <dbReference type="ChEBI" id="CHEBI:18420"/>
    </ligand>
</feature>
<name>C7MMG7_CRYCD</name>
<dbReference type="SUPFAM" id="SSF55957">
    <property type="entry name" value="Phosphoglucomutase, C-terminal domain"/>
    <property type="match status" value="1"/>
</dbReference>
<gene>
    <name evidence="7" type="primary">glmM</name>
    <name evidence="14" type="ordered locus">Ccur_03830</name>
</gene>
<dbReference type="HAMAP" id="MF_01554_B">
    <property type="entry name" value="GlmM_B"/>
    <property type="match status" value="1"/>
</dbReference>
<evidence type="ECO:0000256" key="3">
    <source>
        <dbReference type="ARBA" id="ARBA00022723"/>
    </source>
</evidence>
<dbReference type="InterPro" id="IPR005844">
    <property type="entry name" value="A-D-PHexomutase_a/b/a-I"/>
</dbReference>
<dbReference type="InterPro" id="IPR005843">
    <property type="entry name" value="A-D-PHexomutase_C"/>
</dbReference>
<evidence type="ECO:0000259" key="13">
    <source>
        <dbReference type="Pfam" id="PF02880"/>
    </source>
</evidence>
<dbReference type="InterPro" id="IPR036900">
    <property type="entry name" value="A-D-PHexomutase_C_sf"/>
</dbReference>
<feature type="domain" description="Alpha-D-phosphohexomutase C-terminal" evidence="10">
    <location>
        <begin position="372"/>
        <end position="437"/>
    </location>
</feature>
<keyword evidence="15" id="KW-1185">Reference proteome</keyword>
<evidence type="ECO:0000256" key="5">
    <source>
        <dbReference type="ARBA" id="ARBA00023235"/>
    </source>
</evidence>
<dbReference type="InterPro" id="IPR016066">
    <property type="entry name" value="A-D-PHexomutase_CS"/>
</dbReference>
<dbReference type="SUPFAM" id="SSF53738">
    <property type="entry name" value="Phosphoglucomutase, first 3 domains"/>
    <property type="match status" value="3"/>
</dbReference>
<dbReference type="GO" id="GO:0009252">
    <property type="term" value="P:peptidoglycan biosynthetic process"/>
    <property type="evidence" value="ECO:0007669"/>
    <property type="project" value="TreeGrafter"/>
</dbReference>
<dbReference type="FunFam" id="3.40.120.10:FF:000001">
    <property type="entry name" value="Phosphoglucosamine mutase"/>
    <property type="match status" value="1"/>
</dbReference>
<feature type="domain" description="Alpha-D-phosphohexomutase alpha/beta/alpha" evidence="12">
    <location>
        <begin position="154"/>
        <end position="252"/>
    </location>
</feature>
<dbReference type="GO" id="GO:0005829">
    <property type="term" value="C:cytosol"/>
    <property type="evidence" value="ECO:0007669"/>
    <property type="project" value="TreeGrafter"/>
</dbReference>
<feature type="modified residue" description="Phosphoserine" evidence="7">
    <location>
        <position position="95"/>
    </location>
</feature>
<dbReference type="EC" id="5.4.2.10" evidence="7 9"/>
<dbReference type="PRINTS" id="PR00509">
    <property type="entry name" value="PGMPMM"/>
</dbReference>
<dbReference type="Pfam" id="PF02880">
    <property type="entry name" value="PGM_PMM_III"/>
    <property type="match status" value="1"/>
</dbReference>
<dbReference type="GO" id="GO:0005975">
    <property type="term" value="P:carbohydrate metabolic process"/>
    <property type="evidence" value="ECO:0007669"/>
    <property type="project" value="InterPro"/>
</dbReference>
<evidence type="ECO:0000256" key="8">
    <source>
        <dbReference type="RuleBase" id="RU004326"/>
    </source>
</evidence>
<comment type="similarity">
    <text evidence="1 7 8">Belongs to the phosphohexose mutase family.</text>
</comment>
<dbReference type="InterPro" id="IPR016055">
    <property type="entry name" value="A-D-PHexomutase_a/b/a-I/II/III"/>
</dbReference>
<dbReference type="AlphaFoldDB" id="C7MMG7"/>
<dbReference type="eggNOG" id="COG1109">
    <property type="taxonomic scope" value="Bacteria"/>
</dbReference>
<evidence type="ECO:0000259" key="11">
    <source>
        <dbReference type="Pfam" id="PF02878"/>
    </source>
</evidence>
<feature type="active site" description="Phosphoserine intermediate" evidence="7">
    <location>
        <position position="95"/>
    </location>
</feature>
<dbReference type="FunFam" id="3.30.310.50:FF:000001">
    <property type="entry name" value="Phosphoglucosamine mutase"/>
    <property type="match status" value="1"/>
</dbReference>
<dbReference type="Pfam" id="PF02878">
    <property type="entry name" value="PGM_PMM_I"/>
    <property type="match status" value="1"/>
</dbReference>
<dbReference type="GO" id="GO:0000287">
    <property type="term" value="F:magnesium ion binding"/>
    <property type="evidence" value="ECO:0007669"/>
    <property type="project" value="UniProtKB-UniRule"/>
</dbReference>
<dbReference type="NCBIfam" id="TIGR01455">
    <property type="entry name" value="glmM"/>
    <property type="match status" value="1"/>
</dbReference>
<evidence type="ECO:0000256" key="2">
    <source>
        <dbReference type="ARBA" id="ARBA00022553"/>
    </source>
</evidence>
<feature type="domain" description="Alpha-D-phosphohexomutase alpha/beta/alpha" evidence="13">
    <location>
        <begin position="256"/>
        <end position="368"/>
    </location>
</feature>
<feature type="binding site" evidence="7">
    <location>
        <position position="241"/>
    </location>
    <ligand>
        <name>Mg(2+)</name>
        <dbReference type="ChEBI" id="CHEBI:18420"/>
    </ligand>
</feature>
<evidence type="ECO:0000256" key="4">
    <source>
        <dbReference type="ARBA" id="ARBA00022842"/>
    </source>
</evidence>
<protein>
    <recommendedName>
        <fullName evidence="7 9">Phosphoglucosamine mutase</fullName>
        <ecNumber evidence="7 9">5.4.2.10</ecNumber>
    </recommendedName>
</protein>
<keyword evidence="4 7" id="KW-0460">Magnesium</keyword>
<dbReference type="GO" id="GO:0004615">
    <property type="term" value="F:phosphomannomutase activity"/>
    <property type="evidence" value="ECO:0007669"/>
    <property type="project" value="TreeGrafter"/>
</dbReference>
<dbReference type="Proteomes" id="UP000000954">
    <property type="component" value="Chromosome"/>
</dbReference>
<dbReference type="CDD" id="cd05802">
    <property type="entry name" value="GlmM"/>
    <property type="match status" value="1"/>
</dbReference>
<evidence type="ECO:0000256" key="7">
    <source>
        <dbReference type="HAMAP-Rule" id="MF_01554"/>
    </source>
</evidence>
<dbReference type="KEGG" id="ccu:Ccur_03830"/>
<feature type="domain" description="Alpha-D-phosphohexomutase alpha/beta/alpha" evidence="11">
    <location>
        <begin position="3"/>
        <end position="128"/>
    </location>
</feature>
<dbReference type="InterPro" id="IPR050060">
    <property type="entry name" value="Phosphoglucosamine_mutase"/>
</dbReference>
<keyword evidence="2 7" id="KW-0597">Phosphoprotein</keyword>
<dbReference type="GO" id="GO:0006048">
    <property type="term" value="P:UDP-N-acetylglucosamine biosynthetic process"/>
    <property type="evidence" value="ECO:0007669"/>
    <property type="project" value="TreeGrafter"/>
</dbReference>
<dbReference type="STRING" id="469378.Ccur_03830"/>
<feature type="binding site" description="via phosphate group" evidence="7">
    <location>
        <position position="95"/>
    </location>
    <ligand>
        <name>Mg(2+)</name>
        <dbReference type="ChEBI" id="CHEBI:18420"/>
    </ligand>
</feature>
<keyword evidence="5 7" id="KW-0413">Isomerase</keyword>
<dbReference type="HOGENOM" id="CLU_016950_7_0_11"/>
<reference evidence="14 15" key="1">
    <citation type="journal article" date="2009" name="Stand. Genomic Sci.">
        <title>Complete genome sequence of Cryptobacterium curtum type strain (12-3).</title>
        <authorList>
            <person name="Mavrommatis K."/>
            <person name="Pukall R."/>
            <person name="Rohde C."/>
            <person name="Chen F."/>
            <person name="Sims D."/>
            <person name="Brettin T."/>
            <person name="Kuske C."/>
            <person name="Detter J.C."/>
            <person name="Han C."/>
            <person name="Lapidus A."/>
            <person name="Copeland A."/>
            <person name="Glavina Del Rio T."/>
            <person name="Nolan M."/>
            <person name="Lucas S."/>
            <person name="Tice H."/>
            <person name="Cheng J.F."/>
            <person name="Bruce D."/>
            <person name="Goodwin L."/>
            <person name="Pitluck S."/>
            <person name="Ovchinnikova G."/>
            <person name="Pati A."/>
            <person name="Ivanova N."/>
            <person name="Chen A."/>
            <person name="Palaniappan K."/>
            <person name="Chain P."/>
            <person name="D'haeseleer P."/>
            <person name="Goker M."/>
            <person name="Bristow J."/>
            <person name="Eisen J.A."/>
            <person name="Markowitz V."/>
            <person name="Hugenholtz P."/>
            <person name="Rohde M."/>
            <person name="Klenk H.P."/>
            <person name="Kyrpides N.C."/>
        </authorList>
    </citation>
    <scope>NUCLEOTIDE SEQUENCE [LARGE SCALE GENOMIC DNA]</scope>
    <source>
        <strain evidence="15">ATCC 700683 / DSM 15641 / 12-3</strain>
    </source>
</reference>
<accession>C7MMG7</accession>